<keyword evidence="2" id="KW-1185">Reference proteome</keyword>
<sequence length="247" mass="26924">MLKRAPSLTQLLGPRSIKPLTQPPRLRTPSCPVNRGIYSSSSASLSIPAPMFASSSTVPSVLSSRISSSLPSLSSLSWISSTASGSSCTRISCCIRGIDTTKSTNIVDSTQQFLDGLGERTCEFLDELLLRRDSLQPSPPSVADLDQAEILVPVAPVAQVSDLDITKPIVHIYQMQDSATSKITDSKSTDTLTAKSWKLEWAHMIDINAYNGEVNMDFLKMLSHIRFRSKSDAIEFAILQGWGYDLV</sequence>
<evidence type="ECO:0000313" key="2">
    <source>
        <dbReference type="Proteomes" id="UP000095009"/>
    </source>
</evidence>
<protein>
    <submittedName>
        <fullName evidence="1">Uncharacterized protein</fullName>
    </submittedName>
</protein>
<proteinExistence type="predicted"/>
<gene>
    <name evidence="1" type="ORF">NADFUDRAFT_40924</name>
</gene>
<evidence type="ECO:0000313" key="1">
    <source>
        <dbReference type="EMBL" id="ODQ66277.1"/>
    </source>
</evidence>
<accession>A0A1E3PN51</accession>
<reference evidence="1 2" key="1">
    <citation type="journal article" date="2016" name="Proc. Natl. Acad. Sci. U.S.A.">
        <title>Comparative genomics of biotechnologically important yeasts.</title>
        <authorList>
            <person name="Riley R."/>
            <person name="Haridas S."/>
            <person name="Wolfe K.H."/>
            <person name="Lopes M.R."/>
            <person name="Hittinger C.T."/>
            <person name="Goeker M."/>
            <person name="Salamov A.A."/>
            <person name="Wisecaver J.H."/>
            <person name="Long T.M."/>
            <person name="Calvey C.H."/>
            <person name="Aerts A.L."/>
            <person name="Barry K.W."/>
            <person name="Choi C."/>
            <person name="Clum A."/>
            <person name="Coughlan A.Y."/>
            <person name="Deshpande S."/>
            <person name="Douglass A.P."/>
            <person name="Hanson S.J."/>
            <person name="Klenk H.-P."/>
            <person name="LaButti K.M."/>
            <person name="Lapidus A."/>
            <person name="Lindquist E.A."/>
            <person name="Lipzen A.M."/>
            <person name="Meier-Kolthoff J.P."/>
            <person name="Ohm R.A."/>
            <person name="Otillar R.P."/>
            <person name="Pangilinan J.L."/>
            <person name="Peng Y."/>
            <person name="Rokas A."/>
            <person name="Rosa C.A."/>
            <person name="Scheuner C."/>
            <person name="Sibirny A.A."/>
            <person name="Slot J.C."/>
            <person name="Stielow J.B."/>
            <person name="Sun H."/>
            <person name="Kurtzman C.P."/>
            <person name="Blackwell M."/>
            <person name="Grigoriev I.V."/>
            <person name="Jeffries T.W."/>
        </authorList>
    </citation>
    <scope>NUCLEOTIDE SEQUENCE [LARGE SCALE GENOMIC DNA]</scope>
    <source>
        <strain evidence="1 2">DSM 6958</strain>
    </source>
</reference>
<dbReference type="Gene3D" id="3.30.160.190">
    <property type="entry name" value="atu1810 like domain"/>
    <property type="match status" value="1"/>
</dbReference>
<dbReference type="Proteomes" id="UP000095009">
    <property type="component" value="Unassembled WGS sequence"/>
</dbReference>
<dbReference type="AlphaFoldDB" id="A0A1E3PN51"/>
<name>A0A1E3PN51_9ASCO</name>
<dbReference type="EMBL" id="KV454408">
    <property type="protein sequence ID" value="ODQ66277.1"/>
    <property type="molecule type" value="Genomic_DNA"/>
</dbReference>
<dbReference type="InterPro" id="IPR038532">
    <property type="entry name" value="NDUFS4-like_sf"/>
</dbReference>
<organism evidence="1 2">
    <name type="scientific">Nadsonia fulvescens var. elongata DSM 6958</name>
    <dbReference type="NCBI Taxonomy" id="857566"/>
    <lineage>
        <taxon>Eukaryota</taxon>
        <taxon>Fungi</taxon>
        <taxon>Dikarya</taxon>
        <taxon>Ascomycota</taxon>
        <taxon>Saccharomycotina</taxon>
        <taxon>Dipodascomycetes</taxon>
        <taxon>Dipodascales</taxon>
        <taxon>Dipodascales incertae sedis</taxon>
        <taxon>Nadsonia</taxon>
    </lineage>
</organism>